<proteinExistence type="inferred from homology"/>
<dbReference type="PANTHER" id="PTHR30572">
    <property type="entry name" value="MEMBRANE COMPONENT OF TRANSPORTER-RELATED"/>
    <property type="match status" value="1"/>
</dbReference>
<feature type="transmembrane region" description="Helical" evidence="7">
    <location>
        <begin position="405"/>
        <end position="427"/>
    </location>
</feature>
<evidence type="ECO:0000256" key="6">
    <source>
        <dbReference type="ARBA" id="ARBA00038076"/>
    </source>
</evidence>
<feature type="domain" description="ABC3 transporter permease C-terminal" evidence="8">
    <location>
        <begin position="266"/>
        <end position="374"/>
    </location>
</feature>
<keyword evidence="11" id="KW-1185">Reference proteome</keyword>
<protein>
    <recommendedName>
        <fullName evidence="12">Permease</fullName>
    </recommendedName>
</protein>
<feature type="transmembrane region" description="Helical" evidence="7">
    <location>
        <begin position="716"/>
        <end position="738"/>
    </location>
</feature>
<dbReference type="InterPro" id="IPR050250">
    <property type="entry name" value="Macrolide_Exporter_MacB"/>
</dbReference>
<evidence type="ECO:0000259" key="8">
    <source>
        <dbReference type="Pfam" id="PF02687"/>
    </source>
</evidence>
<evidence type="ECO:0000256" key="7">
    <source>
        <dbReference type="SAM" id="Phobius"/>
    </source>
</evidence>
<organism evidence="10 11">
    <name type="scientific">Luteibacter yeojuensis</name>
    <dbReference type="NCBI Taxonomy" id="345309"/>
    <lineage>
        <taxon>Bacteria</taxon>
        <taxon>Pseudomonadati</taxon>
        <taxon>Pseudomonadota</taxon>
        <taxon>Gammaproteobacteria</taxon>
        <taxon>Lysobacterales</taxon>
        <taxon>Rhodanobacteraceae</taxon>
        <taxon>Luteibacter</taxon>
    </lineage>
</organism>
<keyword evidence="3 7" id="KW-0812">Transmembrane</keyword>
<dbReference type="Proteomes" id="UP000518878">
    <property type="component" value="Unassembled WGS sequence"/>
</dbReference>
<reference evidence="10 11" key="1">
    <citation type="journal article" date="2006" name="Int. J. Syst. Evol. Microbiol.">
        <title>Dyella yeojuensis sp. nov., isolated from greenhouse soil in Korea.</title>
        <authorList>
            <person name="Kim B.Y."/>
            <person name="Weon H.Y."/>
            <person name="Lee K.H."/>
            <person name="Seok S.J."/>
            <person name="Kwon S.W."/>
            <person name="Go S.J."/>
            <person name="Stackebrandt E."/>
        </authorList>
    </citation>
    <scope>NUCLEOTIDE SEQUENCE [LARGE SCALE GENOMIC DNA]</scope>
    <source>
        <strain evidence="10 11">DSM 17673</strain>
    </source>
</reference>
<dbReference type="AlphaFoldDB" id="A0A7X5QW62"/>
<gene>
    <name evidence="10" type="ORF">HBF32_13740</name>
</gene>
<dbReference type="EMBL" id="JAAQTL010000001">
    <property type="protein sequence ID" value="NID16528.1"/>
    <property type="molecule type" value="Genomic_DNA"/>
</dbReference>
<evidence type="ECO:0000256" key="5">
    <source>
        <dbReference type="ARBA" id="ARBA00023136"/>
    </source>
</evidence>
<evidence type="ECO:0000259" key="9">
    <source>
        <dbReference type="Pfam" id="PF12704"/>
    </source>
</evidence>
<feature type="transmembrane region" description="Helical" evidence="7">
    <location>
        <begin position="353"/>
        <end position="372"/>
    </location>
</feature>
<dbReference type="Pfam" id="PF02687">
    <property type="entry name" value="FtsX"/>
    <property type="match status" value="1"/>
</dbReference>
<dbReference type="InterPro" id="IPR003838">
    <property type="entry name" value="ABC3_permease_C"/>
</dbReference>
<evidence type="ECO:0008006" key="12">
    <source>
        <dbReference type="Google" id="ProtNLM"/>
    </source>
</evidence>
<feature type="transmembrane region" description="Helical" evidence="7">
    <location>
        <begin position="652"/>
        <end position="671"/>
    </location>
</feature>
<feature type="transmembrane region" description="Helical" evidence="7">
    <location>
        <begin position="744"/>
        <end position="767"/>
    </location>
</feature>
<keyword evidence="4 7" id="KW-1133">Transmembrane helix</keyword>
<dbReference type="RefSeq" id="WP_166700160.1">
    <property type="nucleotide sequence ID" value="NZ_JAAQTL010000001.1"/>
</dbReference>
<name>A0A7X5QW62_9GAMM</name>
<comment type="similarity">
    <text evidence="6">Belongs to the ABC-4 integral membrane protein family.</text>
</comment>
<keyword evidence="5 7" id="KW-0472">Membrane</keyword>
<dbReference type="InterPro" id="IPR025857">
    <property type="entry name" value="MacB_PCD"/>
</dbReference>
<evidence type="ECO:0000313" key="10">
    <source>
        <dbReference type="EMBL" id="NID16528.1"/>
    </source>
</evidence>
<evidence type="ECO:0000256" key="3">
    <source>
        <dbReference type="ARBA" id="ARBA00022692"/>
    </source>
</evidence>
<comment type="subcellular location">
    <subcellularLocation>
        <location evidence="1">Cell membrane</location>
        <topology evidence="1">Multi-pass membrane protein</topology>
    </subcellularLocation>
</comment>
<comment type="caution">
    <text evidence="10">The sequence shown here is derived from an EMBL/GenBank/DDBJ whole genome shotgun (WGS) entry which is preliminary data.</text>
</comment>
<feature type="transmembrane region" description="Helical" evidence="7">
    <location>
        <begin position="308"/>
        <end position="333"/>
    </location>
</feature>
<evidence type="ECO:0000256" key="2">
    <source>
        <dbReference type="ARBA" id="ARBA00022475"/>
    </source>
</evidence>
<dbReference type="GO" id="GO:0022857">
    <property type="term" value="F:transmembrane transporter activity"/>
    <property type="evidence" value="ECO:0007669"/>
    <property type="project" value="TreeGrafter"/>
</dbReference>
<dbReference type="Pfam" id="PF12704">
    <property type="entry name" value="MacB_PCD"/>
    <property type="match status" value="2"/>
</dbReference>
<evidence type="ECO:0000256" key="1">
    <source>
        <dbReference type="ARBA" id="ARBA00004651"/>
    </source>
</evidence>
<keyword evidence="2" id="KW-1003">Cell membrane</keyword>
<accession>A0A7X5QW62</accession>
<dbReference type="GO" id="GO:0005886">
    <property type="term" value="C:plasma membrane"/>
    <property type="evidence" value="ECO:0007669"/>
    <property type="project" value="UniProtKB-SubCell"/>
</dbReference>
<feature type="domain" description="MacB-like periplasmic core" evidence="9">
    <location>
        <begin position="11"/>
        <end position="220"/>
    </location>
</feature>
<evidence type="ECO:0000256" key="4">
    <source>
        <dbReference type="ARBA" id="ARBA00022989"/>
    </source>
</evidence>
<evidence type="ECO:0000313" key="11">
    <source>
        <dbReference type="Proteomes" id="UP000518878"/>
    </source>
</evidence>
<feature type="transmembrane region" description="Helical" evidence="7">
    <location>
        <begin position="261"/>
        <end position="287"/>
    </location>
</feature>
<feature type="transmembrane region" description="Helical" evidence="7">
    <location>
        <begin position="493"/>
        <end position="514"/>
    </location>
</feature>
<dbReference type="PANTHER" id="PTHR30572:SF4">
    <property type="entry name" value="ABC TRANSPORTER PERMEASE YTRF"/>
    <property type="match status" value="1"/>
</dbReference>
<sequence>MLSTVVTLAVVFAISATVLSLNGLFLYNALPYDEPGQLVDIHADIGTKDQVLQGNARGFADAWANAASFAGQFAVAASSGGRLRLASNDEYIGYGSVGPGYFRMLHASALAGRTLDELSPELWRSRVAVISHDLARRAFGEGRAVDGVIRLDGFDYRVVGVMPDDFVSPKSLAGDREDLWIPLPAAPQGAAAWNGFSNSLVLLGRLAHPSDAAAVQATLDTVTSRLTQGDAKGMLPEGTVVTPVLVPLRDAIVGDTYRGGLLMLGITACLVILGLSIVGTMLVARMAARRSVIATHMVLGARKASARWLVWAEVLILVVVSLFAAIPLNGYAVQAVKALASASLPRLSELSPGIGYLLFMALVALLSGLIAASTPLRGLGRSSLSLELAGGAKGSAGGSRFRGRAIVLGVQFFVIAGVLYLGGIVLVDSVRRLTASVGYREEGSSYVQLFLPADQRDGTSKRDVMQRLKERFVAEGAKDIANVDMPTISQALALFRVATATGANIGNFAVNGVGRSYLEAMRMKLMEGRRFDDNDFHDHADAVVLGVSAARLVGGRDSALGKRIQIDGRGYTVVGVVNDVVNPVASAPGAGLQAYLPYEYPDDVPTLAFFVFGDIAGQPEKLAGIVREVVPQAAIDANVPTKTLRLDVVREYRVKAAVCAVLVLLAILMAAAGTEAVVRYVFIGTAREIAARIAAGARIRHLVAELTSTVLKPLGVALAAFAVAAIAVVTTTTVISGIAGPLAAALGVVACASCLAVFVIVASRLAARRLIERGYLHLIHVLT</sequence>
<feature type="domain" description="MacB-like periplasmic core" evidence="9">
    <location>
        <begin position="472"/>
        <end position="599"/>
    </location>
</feature>